<dbReference type="HOGENOM" id="CLU_038260_0_0_10"/>
<accession>F8N5I1</accession>
<reference evidence="3" key="1">
    <citation type="journal article" date="2011" name="Stand. Genomic Sci.">
        <title>Non-contiguous finished genome sequence of the opportunistic oral pathogen Prevotella multisaccharivorax type strain (PPPA20).</title>
        <authorList>
            <person name="Pati A."/>
            <person name="Gronow S."/>
            <person name="Lu M."/>
            <person name="Lapidus A."/>
            <person name="Nolan M."/>
            <person name="Lucas S."/>
            <person name="Hammon N."/>
            <person name="Deshpande S."/>
            <person name="Cheng J.F."/>
            <person name="Tapia R."/>
            <person name="Han C."/>
            <person name="Goodwin L."/>
            <person name="Pitluck S."/>
            <person name="Liolios K."/>
            <person name="Pagani I."/>
            <person name="Mavromatis K."/>
            <person name="Mikhailova N."/>
            <person name="Huntemann M."/>
            <person name="Chen A."/>
            <person name="Palaniappan K."/>
            <person name="Land M."/>
            <person name="Hauser L."/>
            <person name="Detter J.C."/>
            <person name="Brambilla E.M."/>
            <person name="Rohde M."/>
            <person name="Goker M."/>
            <person name="Woyke T."/>
            <person name="Bristow J."/>
            <person name="Eisen J.A."/>
            <person name="Markowitz V."/>
            <person name="Hugenholtz P."/>
            <person name="Kyrpides N.C."/>
            <person name="Klenk H.P."/>
            <person name="Ivanova N."/>
        </authorList>
    </citation>
    <scope>NUCLEOTIDE SEQUENCE [LARGE SCALE GENOMIC DNA]</scope>
    <source>
        <strain evidence="3">DSM 17128</strain>
    </source>
</reference>
<dbReference type="STRING" id="688246.Premu_1741"/>
<protein>
    <recommendedName>
        <fullName evidence="4">Capsule assembly protein Wzi</fullName>
    </recommendedName>
</protein>
<dbReference type="Proteomes" id="UP000002772">
    <property type="component" value="Unassembled WGS sequence"/>
</dbReference>
<dbReference type="eggNOG" id="ENOG502Z7XP">
    <property type="taxonomic scope" value="Bacteria"/>
</dbReference>
<evidence type="ECO:0000313" key="2">
    <source>
        <dbReference type="EMBL" id="EGN57146.1"/>
    </source>
</evidence>
<keyword evidence="3" id="KW-1185">Reference proteome</keyword>
<feature type="signal peptide" evidence="1">
    <location>
        <begin position="1"/>
        <end position="20"/>
    </location>
</feature>
<proteinExistence type="predicted"/>
<dbReference type="EMBL" id="GL945017">
    <property type="protein sequence ID" value="EGN57146.1"/>
    <property type="molecule type" value="Genomic_DNA"/>
</dbReference>
<dbReference type="AlphaFoldDB" id="F8N5I1"/>
<keyword evidence="1" id="KW-0732">Signal</keyword>
<organism evidence="2 3">
    <name type="scientific">Hallella multisaccharivorax DSM 17128</name>
    <dbReference type="NCBI Taxonomy" id="688246"/>
    <lineage>
        <taxon>Bacteria</taxon>
        <taxon>Pseudomonadati</taxon>
        <taxon>Bacteroidota</taxon>
        <taxon>Bacteroidia</taxon>
        <taxon>Bacteroidales</taxon>
        <taxon>Prevotellaceae</taxon>
        <taxon>Hallella</taxon>
    </lineage>
</organism>
<name>F8N5I1_9BACT</name>
<sequence length="509" mass="57742">MKRFAYLMAALMPSCLTANAQYLSNIHYEAEAQSSFSSGNTPLWLNANKHGMSSLSSINGYLRGALQRPLETDSARRWGLGYGVDMAVTSHFTSKFILQQAYVEARWLHGVLTVGAKEWPMELKNSRLSTGSQALGINARPVPEVRIALPEYWTIPVLGRWFAIKAHMAYGMFTDQGWQRDFTFHGQSPYNERVLYHSKAGYIRIGRPDQLPLTVELGLEMQAQFGGYIKYQDDGQLVRKKLGGAGIRDFWRAFIPGGSDPSDGKGYGNIEGNQTGAWLARISYDTPAWRASLYADHFFEDHSQQFFLDFDGYGEGKDFQKHVKNRYLLYPLKDILLGGELQLKHCNWVKNIVMEYIYTKDQSGPVYHDRTSAIPDHIGGADDYNNHSNYMSVQHWGQVMGNPLFRSPIYNDDHRIHIQDNRFVAWHIGLEGRPVPRLDYRLMATWQQGLGTYNEPYSHPRHNRSVLAEAGYQFNDGWAVRGAFGLDSGSLLGNNHGVQITITKKGILR</sequence>
<evidence type="ECO:0008006" key="4">
    <source>
        <dbReference type="Google" id="ProtNLM"/>
    </source>
</evidence>
<dbReference type="OrthoDB" id="596512at2"/>
<evidence type="ECO:0000256" key="1">
    <source>
        <dbReference type="SAM" id="SignalP"/>
    </source>
</evidence>
<dbReference type="RefSeq" id="WP_007574515.1">
    <property type="nucleotide sequence ID" value="NZ_BPTS01000002.1"/>
</dbReference>
<feature type="chain" id="PRO_5003375401" description="Capsule assembly protein Wzi" evidence="1">
    <location>
        <begin position="21"/>
        <end position="509"/>
    </location>
</feature>
<evidence type="ECO:0000313" key="3">
    <source>
        <dbReference type="Proteomes" id="UP000002772"/>
    </source>
</evidence>
<gene>
    <name evidence="2" type="ORF">Premu_1741</name>
</gene>